<keyword evidence="2" id="KW-1185">Reference proteome</keyword>
<proteinExistence type="predicted"/>
<reference evidence="1 2" key="1">
    <citation type="submission" date="2017-08" db="EMBL/GenBank/DDBJ databases">
        <title>Draft genome sequence of filamentous cyanobacterium Calothrix elsteri CCALA 953.</title>
        <authorList>
            <person name="Gagunashvili A.N."/>
            <person name="Elster J."/>
            <person name="Andresson O.S."/>
        </authorList>
    </citation>
    <scope>NUCLEOTIDE SEQUENCE [LARGE SCALE GENOMIC DNA]</scope>
    <source>
        <strain evidence="1 2">CCALA 953</strain>
    </source>
</reference>
<dbReference type="RefSeq" id="WP_095724655.1">
    <property type="nucleotide sequence ID" value="NZ_NTFS01000508.1"/>
</dbReference>
<dbReference type="Proteomes" id="UP000218238">
    <property type="component" value="Unassembled WGS sequence"/>
</dbReference>
<evidence type="ECO:0000313" key="1">
    <source>
        <dbReference type="EMBL" id="PAX49869.1"/>
    </source>
</evidence>
<comment type="caution">
    <text evidence="1">The sequence shown here is derived from an EMBL/GenBank/DDBJ whole genome shotgun (WGS) entry which is preliminary data.</text>
</comment>
<dbReference type="OrthoDB" id="4552452at2"/>
<name>A0A2A2TC33_9CYAN</name>
<accession>A0A2A2TC33</accession>
<gene>
    <name evidence="1" type="ORF">CK510_27355</name>
</gene>
<dbReference type="EMBL" id="NTFS01000508">
    <property type="protein sequence ID" value="PAX49869.1"/>
    <property type="molecule type" value="Genomic_DNA"/>
</dbReference>
<evidence type="ECO:0000313" key="2">
    <source>
        <dbReference type="Proteomes" id="UP000218238"/>
    </source>
</evidence>
<protein>
    <submittedName>
        <fullName evidence="1">Uncharacterized protein</fullName>
    </submittedName>
</protein>
<organism evidence="1 2">
    <name type="scientific">Brunnivagina elsteri CCALA 953</name>
    <dbReference type="NCBI Taxonomy" id="987040"/>
    <lineage>
        <taxon>Bacteria</taxon>
        <taxon>Bacillati</taxon>
        <taxon>Cyanobacteriota</taxon>
        <taxon>Cyanophyceae</taxon>
        <taxon>Nostocales</taxon>
        <taxon>Calotrichaceae</taxon>
        <taxon>Brunnivagina</taxon>
    </lineage>
</organism>
<dbReference type="AlphaFoldDB" id="A0A2A2TC33"/>
<sequence length="170" mass="19868">MLDLTRIQEIAQSYSPQELFAALVWQRQFNNFYGDRVITDLSQHSELWCSFLFTKPIFAPDENGLSFGGVIDTLIAMANYHPMPEDSIIHFVNYPADTLHILTENQDTKVSQLVDFGKKWQADSVDVTDGTDESYSFRLKRQLRYRFEGALWGEDKKRDRDAIVISYWWD</sequence>